<dbReference type="InterPro" id="IPR006135">
    <property type="entry name" value="T3SS_substrate_exporter"/>
</dbReference>
<keyword evidence="2" id="KW-0966">Cell projection</keyword>
<dbReference type="Proteomes" id="UP000321547">
    <property type="component" value="Unassembled WGS sequence"/>
</dbReference>
<reference evidence="1 4" key="2">
    <citation type="submission" date="2019-07" db="EMBL/GenBank/DDBJ databases">
        <title>Whole genome shotgun sequence of Halolactibacillus halophilus NBRC 100868.</title>
        <authorList>
            <person name="Hosoyama A."/>
            <person name="Uohara A."/>
            <person name="Ohji S."/>
            <person name="Ichikawa N."/>
        </authorList>
    </citation>
    <scope>NUCLEOTIDE SEQUENCE [LARGE SCALE GENOMIC DNA]</scope>
    <source>
        <strain evidence="1 4">NBRC 100868</strain>
    </source>
</reference>
<dbReference type="EMBL" id="FOXC01000002">
    <property type="protein sequence ID" value="SFO98362.1"/>
    <property type="molecule type" value="Genomic_DNA"/>
</dbReference>
<protein>
    <submittedName>
        <fullName evidence="2">Flagellar biosynthesis protein</fullName>
    </submittedName>
</protein>
<evidence type="ECO:0000313" key="1">
    <source>
        <dbReference type="EMBL" id="GEM00756.1"/>
    </source>
</evidence>
<evidence type="ECO:0000313" key="2">
    <source>
        <dbReference type="EMBL" id="SFO98362.1"/>
    </source>
</evidence>
<name>A0A1I5LMC5_9BACI</name>
<keyword evidence="2" id="KW-0969">Cilium</keyword>
<dbReference type="SUPFAM" id="SSF160544">
    <property type="entry name" value="EscU C-terminal domain-like"/>
    <property type="match status" value="1"/>
</dbReference>
<keyword evidence="4" id="KW-1185">Reference proteome</keyword>
<dbReference type="Gene3D" id="3.40.1690.10">
    <property type="entry name" value="secretion proteins EscU"/>
    <property type="match status" value="1"/>
</dbReference>
<dbReference type="GO" id="GO:0009306">
    <property type="term" value="P:protein secretion"/>
    <property type="evidence" value="ECO:0007669"/>
    <property type="project" value="InterPro"/>
</dbReference>
<dbReference type="PANTHER" id="PTHR30531:SF12">
    <property type="entry name" value="FLAGELLAR BIOSYNTHETIC PROTEIN FLHB"/>
    <property type="match status" value="1"/>
</dbReference>
<dbReference type="RefSeq" id="WP_089829772.1">
    <property type="nucleotide sequence ID" value="NZ_BJWI01000002.1"/>
</dbReference>
<reference evidence="2 3" key="1">
    <citation type="submission" date="2016-10" db="EMBL/GenBank/DDBJ databases">
        <authorList>
            <person name="de Groot N.N."/>
        </authorList>
    </citation>
    <scope>NUCLEOTIDE SEQUENCE [LARGE SCALE GENOMIC DNA]</scope>
    <source>
        <strain evidence="2 3">DSM 17073</strain>
    </source>
</reference>
<dbReference type="GO" id="GO:0005886">
    <property type="term" value="C:plasma membrane"/>
    <property type="evidence" value="ECO:0007669"/>
    <property type="project" value="TreeGrafter"/>
</dbReference>
<accession>A0A1I5LMC5</accession>
<keyword evidence="2" id="KW-0282">Flagellum</keyword>
<dbReference type="OrthoDB" id="5244399at2"/>
<dbReference type="Pfam" id="PF01312">
    <property type="entry name" value="Bac_export_2"/>
    <property type="match status" value="1"/>
</dbReference>
<dbReference type="Proteomes" id="UP000242243">
    <property type="component" value="Unassembled WGS sequence"/>
</dbReference>
<evidence type="ECO:0000313" key="3">
    <source>
        <dbReference type="Proteomes" id="UP000242243"/>
    </source>
</evidence>
<proteinExistence type="predicted"/>
<sequence>MNDQKERSYHLRKAMALRYDETKDLAPVVSAKGQGYVANEIIKRAHEAGVPIQEDKSLVEVLGQLEVNEAIPEELYLAVAEVFAFIYQVDKSSGITKKK</sequence>
<dbReference type="PANTHER" id="PTHR30531">
    <property type="entry name" value="FLAGELLAR BIOSYNTHETIC PROTEIN FLHB"/>
    <property type="match status" value="1"/>
</dbReference>
<dbReference type="InterPro" id="IPR029025">
    <property type="entry name" value="T3SS_substrate_exporter_C"/>
</dbReference>
<gene>
    <name evidence="1" type="primary">ylqH</name>
    <name evidence="1" type="ORF">HHA03_02880</name>
    <name evidence="2" type="ORF">SAMN05421839_102135</name>
</gene>
<dbReference type="STRING" id="306540.SAMN05421839_102135"/>
<organism evidence="2 3">
    <name type="scientific">Halolactibacillus halophilus</name>
    <dbReference type="NCBI Taxonomy" id="306540"/>
    <lineage>
        <taxon>Bacteria</taxon>
        <taxon>Bacillati</taxon>
        <taxon>Bacillota</taxon>
        <taxon>Bacilli</taxon>
        <taxon>Bacillales</taxon>
        <taxon>Bacillaceae</taxon>
        <taxon>Halolactibacillus</taxon>
    </lineage>
</organism>
<dbReference type="AlphaFoldDB" id="A0A1I5LMC5"/>
<dbReference type="EMBL" id="BJWI01000002">
    <property type="protein sequence ID" value="GEM00756.1"/>
    <property type="molecule type" value="Genomic_DNA"/>
</dbReference>
<evidence type="ECO:0000313" key="4">
    <source>
        <dbReference type="Proteomes" id="UP000321547"/>
    </source>
</evidence>